<name>A0A0C1YK03_9CYAN</name>
<evidence type="ECO:0000256" key="3">
    <source>
        <dbReference type="ARBA" id="ARBA00022475"/>
    </source>
</evidence>
<keyword evidence="5" id="KW-1133">Transmembrane helix</keyword>
<comment type="caution">
    <text evidence="8">The sequence shown here is derived from an EMBL/GenBank/DDBJ whole genome shotgun (WGS) entry which is preliminary data.</text>
</comment>
<dbReference type="Pfam" id="PF04239">
    <property type="entry name" value="DUF421"/>
    <property type="match status" value="1"/>
</dbReference>
<reference evidence="8" key="3">
    <citation type="submission" date="2020-02" db="EMBL/GenBank/DDBJ databases">
        <authorList>
            <person name="Sarangi A.N."/>
            <person name="Ghosh S."/>
            <person name="Mukherjee M."/>
            <person name="Tripathy S."/>
        </authorList>
    </citation>
    <scope>NUCLEOTIDE SEQUENCE</scope>
    <source>
        <strain evidence="8">BDU141951</strain>
    </source>
</reference>
<protein>
    <submittedName>
        <fullName evidence="8">DUF421 domain-containing protein</fullName>
    </submittedName>
</protein>
<keyword evidence="6" id="KW-0472">Membrane</keyword>
<accession>A0A0C1YK03</accession>
<dbReference type="EMBL" id="JTHE02000003">
    <property type="protein sequence ID" value="NEV69698.1"/>
    <property type="molecule type" value="Genomic_DNA"/>
</dbReference>
<reference evidence="8" key="2">
    <citation type="journal article" date="2015" name="Genome Announc.">
        <title>Draft Genome Sequence of Filamentous Marine Cyanobacterium Lyngbya confervoides Strain BDU141951.</title>
        <authorList>
            <person name="Chandrababunaidu M.M."/>
            <person name="Sen D."/>
            <person name="Tripathy S."/>
        </authorList>
    </citation>
    <scope>NUCLEOTIDE SEQUENCE</scope>
    <source>
        <strain evidence="8">BDU141951</strain>
    </source>
</reference>
<dbReference type="InterPro" id="IPR023090">
    <property type="entry name" value="UPF0702_alpha/beta_dom_sf"/>
</dbReference>
<dbReference type="PANTHER" id="PTHR34582:SF6">
    <property type="entry name" value="UPF0702 TRANSMEMBRANE PROTEIN YCAP"/>
    <property type="match status" value="1"/>
</dbReference>
<keyword evidence="3" id="KW-1003">Cell membrane</keyword>
<evidence type="ECO:0000256" key="2">
    <source>
        <dbReference type="ARBA" id="ARBA00006448"/>
    </source>
</evidence>
<evidence type="ECO:0000259" key="7">
    <source>
        <dbReference type="Pfam" id="PF04239"/>
    </source>
</evidence>
<organism evidence="8">
    <name type="scientific">Lyngbya confervoides BDU141951</name>
    <dbReference type="NCBI Taxonomy" id="1574623"/>
    <lineage>
        <taxon>Bacteria</taxon>
        <taxon>Bacillati</taxon>
        <taxon>Cyanobacteriota</taxon>
        <taxon>Cyanophyceae</taxon>
        <taxon>Oscillatoriophycideae</taxon>
        <taxon>Oscillatoriales</taxon>
        <taxon>Microcoleaceae</taxon>
        <taxon>Lyngbya</taxon>
    </lineage>
</organism>
<evidence type="ECO:0000256" key="4">
    <source>
        <dbReference type="ARBA" id="ARBA00022692"/>
    </source>
</evidence>
<evidence type="ECO:0000313" key="8">
    <source>
        <dbReference type="EMBL" id="NEV69698.1"/>
    </source>
</evidence>
<evidence type="ECO:0000256" key="6">
    <source>
        <dbReference type="ARBA" id="ARBA00023136"/>
    </source>
</evidence>
<dbReference type="GO" id="GO:0005886">
    <property type="term" value="C:plasma membrane"/>
    <property type="evidence" value="ECO:0007669"/>
    <property type="project" value="UniProtKB-SubCell"/>
</dbReference>
<sequence>MFNSLTALSHTLLIGSLSYLAVVVLIRFSGKRTLSKWNAFDFIVTVAYGSILATTVLSLNTSLLQGLLGIAVLVALQFLLTWFSVRTPLIQQLVKGEPQLLLFEGEFLVDALKQERVTEGEIKAAIRAQGVTALAAVHAVVLETDGSFSVILSPTPGPDTAMADVQGYRRLAHRANALSS</sequence>
<evidence type="ECO:0000256" key="5">
    <source>
        <dbReference type="ARBA" id="ARBA00022989"/>
    </source>
</evidence>
<gene>
    <name evidence="8" type="ORF">QQ91_021615</name>
</gene>
<proteinExistence type="inferred from homology"/>
<evidence type="ECO:0000256" key="1">
    <source>
        <dbReference type="ARBA" id="ARBA00004651"/>
    </source>
</evidence>
<feature type="domain" description="YetF C-terminal" evidence="7">
    <location>
        <begin position="89"/>
        <end position="155"/>
    </location>
</feature>
<keyword evidence="4" id="KW-0812">Transmembrane</keyword>
<dbReference type="Gene3D" id="3.30.240.20">
    <property type="entry name" value="bsu07140 like domains"/>
    <property type="match status" value="1"/>
</dbReference>
<dbReference type="InterPro" id="IPR007353">
    <property type="entry name" value="DUF421"/>
</dbReference>
<reference evidence="8" key="1">
    <citation type="submission" date="2014-11" db="EMBL/GenBank/DDBJ databases">
        <authorList>
            <person name="Malar M.C."/>
            <person name="Sen D."/>
            <person name="Tripathy S."/>
        </authorList>
    </citation>
    <scope>NUCLEOTIDE SEQUENCE</scope>
    <source>
        <strain evidence="8">BDU141951</strain>
    </source>
</reference>
<comment type="similarity">
    <text evidence="2">Belongs to the UPF0702 family.</text>
</comment>
<dbReference type="AlphaFoldDB" id="A0A0C1YK03"/>
<comment type="subcellular location">
    <subcellularLocation>
        <location evidence="1">Cell membrane</location>
        <topology evidence="1">Multi-pass membrane protein</topology>
    </subcellularLocation>
</comment>
<dbReference type="PANTHER" id="PTHR34582">
    <property type="entry name" value="UPF0702 TRANSMEMBRANE PROTEIN YCAP"/>
    <property type="match status" value="1"/>
</dbReference>